<feature type="region of interest" description="Disordered" evidence="1">
    <location>
        <begin position="410"/>
        <end position="452"/>
    </location>
</feature>
<evidence type="ECO:0000313" key="2">
    <source>
        <dbReference type="EMBL" id="MXN63861.1"/>
    </source>
</evidence>
<feature type="compositionally biased region" description="Acidic residues" evidence="1">
    <location>
        <begin position="342"/>
        <end position="356"/>
    </location>
</feature>
<evidence type="ECO:0000256" key="1">
    <source>
        <dbReference type="SAM" id="MobiDB-lite"/>
    </source>
</evidence>
<protein>
    <submittedName>
        <fullName evidence="2">Uncharacterized protein</fullName>
    </submittedName>
</protein>
<name>A0A7X3LRQ9_9HYPH</name>
<feature type="region of interest" description="Disordered" evidence="1">
    <location>
        <begin position="326"/>
        <end position="391"/>
    </location>
</feature>
<keyword evidence="3" id="KW-1185">Reference proteome</keyword>
<proteinExistence type="predicted"/>
<accession>A0A7X3LRQ9</accession>
<sequence length="452" mass="48646">MKYCLSVSSGAAIRIALGVALALPGTTLPLTPVVAQETKATANASEIADKADRATASLTRAARLSKDPALAPSASGAKPFWQALKSLNTAVAKLGNGLEFKDGTFHPALGETVTQVSAVAAAFELSGASDKQVENAISRMEKIVGVLQGNFSKAAARQRKGGGLSTSEKNKLEAIRAKQRELETRLGAIEPKLRNNPRAMRGFNEIRRRSYEVSRSGDTLGDFLAAMVAVRIIDGLLWGCHWWWGPWGAWYPGFSIGYIGIHNTIIADIDYDWVYYDALQADIDEIEIEDAIDDSDLLEAEEFLENQDIDLADGLAESELHDIAAPLPEDIDNPDYGLTDDTSAELPDEGEAELPDDAAALPDQGVDTDIETPVPIDKPQFDDEQAGPEAGEFPAEELPAQPAEVEEFDAEPAFEDLPPEPDIDFAPDIGGDDFMDFGDGGFDDLDGGFDFD</sequence>
<dbReference type="AlphaFoldDB" id="A0A7X3LRQ9"/>
<comment type="caution">
    <text evidence="2">The sequence shown here is derived from an EMBL/GenBank/DDBJ whole genome shotgun (WGS) entry which is preliminary data.</text>
</comment>
<evidence type="ECO:0000313" key="3">
    <source>
        <dbReference type="Proteomes" id="UP000433101"/>
    </source>
</evidence>
<dbReference type="Proteomes" id="UP000433101">
    <property type="component" value="Unassembled WGS sequence"/>
</dbReference>
<dbReference type="EMBL" id="WUMV01000001">
    <property type="protein sequence ID" value="MXN63861.1"/>
    <property type="molecule type" value="Genomic_DNA"/>
</dbReference>
<organism evidence="2 3">
    <name type="scientific">Stappia sediminis</name>
    <dbReference type="NCBI Taxonomy" id="2692190"/>
    <lineage>
        <taxon>Bacteria</taxon>
        <taxon>Pseudomonadati</taxon>
        <taxon>Pseudomonadota</taxon>
        <taxon>Alphaproteobacteria</taxon>
        <taxon>Hyphomicrobiales</taxon>
        <taxon>Stappiaceae</taxon>
        <taxon>Stappia</taxon>
    </lineage>
</organism>
<gene>
    <name evidence="2" type="ORF">GR183_03005</name>
</gene>
<reference evidence="2 3" key="1">
    <citation type="submission" date="2019-12" db="EMBL/GenBank/DDBJ databases">
        <authorList>
            <person name="Li M."/>
        </authorList>
    </citation>
    <scope>NUCLEOTIDE SEQUENCE [LARGE SCALE GENOMIC DNA]</scope>
    <source>
        <strain evidence="2 3">GBMRC 2046</strain>
    </source>
</reference>